<comment type="caution">
    <text evidence="4">The sequence shown here is derived from an EMBL/GenBank/DDBJ whole genome shotgun (WGS) entry which is preliminary data.</text>
</comment>
<reference evidence="4" key="1">
    <citation type="submission" date="2023-10" db="EMBL/GenBank/DDBJ databases">
        <authorList>
            <person name="Chen Y."/>
            <person name="Shah S."/>
            <person name="Dougan E. K."/>
            <person name="Thang M."/>
            <person name="Chan C."/>
        </authorList>
    </citation>
    <scope>NUCLEOTIDE SEQUENCE [LARGE SCALE GENOMIC DNA]</scope>
</reference>
<keyword evidence="5" id="KW-1185">Reference proteome</keyword>
<dbReference type="InterPro" id="IPR057566">
    <property type="entry name" value="TPR_TTI1_N"/>
</dbReference>
<dbReference type="EMBL" id="CAUYUJ010005405">
    <property type="protein sequence ID" value="CAK0813522.1"/>
    <property type="molecule type" value="Genomic_DNA"/>
</dbReference>
<feature type="compositionally biased region" description="Low complexity" evidence="1">
    <location>
        <begin position="1205"/>
        <end position="1220"/>
    </location>
</feature>
<evidence type="ECO:0000259" key="2">
    <source>
        <dbReference type="Pfam" id="PF24173"/>
    </source>
</evidence>
<dbReference type="PANTHER" id="PTHR18460">
    <property type="entry name" value="TEL2 INTERACTING PROTEIN 1 TTI1 FAMILY MEMBER"/>
    <property type="match status" value="1"/>
</dbReference>
<evidence type="ECO:0000313" key="5">
    <source>
        <dbReference type="Proteomes" id="UP001189429"/>
    </source>
</evidence>
<evidence type="ECO:0000313" key="4">
    <source>
        <dbReference type="EMBL" id="CAK0813522.1"/>
    </source>
</evidence>
<dbReference type="Pfam" id="PF24181">
    <property type="entry name" value="TPR_TTI1_C"/>
    <property type="match status" value="1"/>
</dbReference>
<feature type="domain" description="TTI1 C-terminal TPR" evidence="3">
    <location>
        <begin position="945"/>
        <end position="1136"/>
    </location>
</feature>
<gene>
    <name evidence="4" type="ORF">PCOR1329_LOCUS17419</name>
</gene>
<dbReference type="SUPFAM" id="SSF48371">
    <property type="entry name" value="ARM repeat"/>
    <property type="match status" value="1"/>
</dbReference>
<dbReference type="PANTHER" id="PTHR18460:SF3">
    <property type="entry name" value="TELO2-INTERACTING PROTEIN 1 HOMOLOG"/>
    <property type="match status" value="1"/>
</dbReference>
<dbReference type="Proteomes" id="UP001189429">
    <property type="component" value="Unassembled WGS sequence"/>
</dbReference>
<dbReference type="InterPro" id="IPR052587">
    <property type="entry name" value="TELO2-interacting_protein_1"/>
</dbReference>
<feature type="region of interest" description="Disordered" evidence="1">
    <location>
        <begin position="1205"/>
        <end position="1232"/>
    </location>
</feature>
<proteinExistence type="predicted"/>
<accession>A0ABN9R733</accession>
<name>A0ABN9R733_9DINO</name>
<feature type="compositionally biased region" description="Acidic residues" evidence="1">
    <location>
        <begin position="1221"/>
        <end position="1232"/>
    </location>
</feature>
<dbReference type="InterPro" id="IPR049362">
    <property type="entry name" value="TTI1_rpt"/>
</dbReference>
<protein>
    <submittedName>
        <fullName evidence="4">Uncharacterized protein</fullName>
    </submittedName>
</protein>
<dbReference type="InterPro" id="IPR057567">
    <property type="entry name" value="TPR_TTI1_C"/>
</dbReference>
<evidence type="ECO:0000256" key="1">
    <source>
        <dbReference type="SAM" id="MobiDB-lite"/>
    </source>
</evidence>
<dbReference type="Pfam" id="PF24173">
    <property type="entry name" value="TPR_TTI1_N"/>
    <property type="match status" value="1"/>
</dbReference>
<sequence length="1232" mass="129014">MAGACLRDAGVQLCDPSAPAARDAVKALSQHLAALPAEALGGATFDHALAPLLARLGSGGALAPPVEELLGALALLLERAGPASVPPARAARVFPLVMERLLPLLEGSGASAPKEEAVLAALRCAEALLGSWYSACDRSGELVRLQVGFLVHLAVRLADGGSRELRLRALQVLRHAGEAEDDADALACFYPGVCSALAGLLIRADFKLGSKVVAAACDAWRTWLAGVLADSRNLGIVQRRSPLRLADLFWEHNQRVGGTLEAAPDATAGSAAVALAAAPGRLPKVLRDAAWLEEVGARTGEALCAALRPQGAPTAALWAEKASVRLAFLRLAATAVGRCSHTLPRQALEATLEVLLGGLSDDAGQNRGCAAEALRRQLDSGGPGAELQQQLLARLPVALQEVLPPPGRALDTSGALQLRLARADGLLRFLRERGAGEHPVAPRSLPAHGAEALVEPLAKLCALDPQAISPILRDARSLVALPVSGIGGTQSFLELFPYGSEDRGGGAVASPRPALEQREGAGRVAKPAEAGQSSQVKDWLLRALRAGGGEPLLAQAVERLVARVLGVFAAEHLFSIFFDDVQCQWAPPADAISSGAPDPSPLDRGAEGGARGAVLARRGAVMFAMAAWLDVARKESLLMPLWVPRHCAGLALQGIQAPAAGAAAALHCVGSLQLLHSALDSLHTAEPLPRPPKTSVHAQVKSIIIPLLEKLGSSSFACSTAAHAVLSRLHELLLADGSCRHVSESGGAVQALLAAYADYVVGDVCFRLKYDAHAAHLAPEDEVSGLPAILTAVVQHVDLDMVPFLWDIVRVLLDGPGHLRGAAHRGAGRAAAPHWVARALAAVVKQLAGLIVQRRAARAAEAPSAGARAAGGATGAGGGERAPSALAELLLGRRRCLGRQVPIPTRRGWTAERRQNGFRLEDLGACFDEDAEPDEEPDAALLARPAPSRYGRERQIASGVILWVRHLLQSSSSQCRHLAHVALVHSLTVLSTRAKELLPHVHNVWPALLPSFAAEAPLAAQADACVALKHIARLSGDFVQRRFVSECWPGLWARLRDAPALPQREAAAWSPKLKGQLAALDALAFLAGDEAVICGVEEELVVVGLKFLEPGAAHLLRARAWALLEALAAAEPDLLWLYAGRTAEPPAELPLLAEAGASLAALADEDRRRLRALVERQDSPPRPCVPLSPVGEVWCAWLRGERPAGAAEECPGAEAPASPAGEDEDEDEDAEG</sequence>
<dbReference type="Pfam" id="PF21547">
    <property type="entry name" value="TTI1"/>
    <property type="match status" value="1"/>
</dbReference>
<feature type="region of interest" description="Disordered" evidence="1">
    <location>
        <begin position="504"/>
        <end position="528"/>
    </location>
</feature>
<feature type="region of interest" description="Disordered" evidence="1">
    <location>
        <begin position="589"/>
        <end position="608"/>
    </location>
</feature>
<dbReference type="InterPro" id="IPR016024">
    <property type="entry name" value="ARM-type_fold"/>
</dbReference>
<evidence type="ECO:0000259" key="3">
    <source>
        <dbReference type="Pfam" id="PF24181"/>
    </source>
</evidence>
<organism evidence="4 5">
    <name type="scientific">Prorocentrum cordatum</name>
    <dbReference type="NCBI Taxonomy" id="2364126"/>
    <lineage>
        <taxon>Eukaryota</taxon>
        <taxon>Sar</taxon>
        <taxon>Alveolata</taxon>
        <taxon>Dinophyceae</taxon>
        <taxon>Prorocentrales</taxon>
        <taxon>Prorocentraceae</taxon>
        <taxon>Prorocentrum</taxon>
    </lineage>
</organism>
<feature type="domain" description="TTI1 N-terminal TPR" evidence="2">
    <location>
        <begin position="6"/>
        <end position="362"/>
    </location>
</feature>